<feature type="domain" description="F-box" evidence="1">
    <location>
        <begin position="43"/>
        <end position="91"/>
    </location>
</feature>
<dbReference type="Gene3D" id="1.20.1280.50">
    <property type="match status" value="1"/>
</dbReference>
<dbReference type="SMART" id="SM00256">
    <property type="entry name" value="FBOX"/>
    <property type="match status" value="1"/>
</dbReference>
<dbReference type="RefSeq" id="XP_009767694.1">
    <property type="nucleotide sequence ID" value="XM_009769392.1"/>
</dbReference>
<sequence>MREAMLRWFGHVRRRSLDAPPPELKKQIENKKKRVAGVEETLDDRIGQLPDSLLIQILSLLPTKDAFTTCVLSKRWQYLWTSVDHFIFRCEKESQAENFISFVDYALAHSTCSKIKKFQLNFTYLSQYESPWLPKAVKRKFPISRWLSTAVEKHVEDVVLWSDCSEKDNIDLPQSICICSSLITLYLSCCFFYEKFVIEWKSLKSLKLKYITLDDADIVNILSGSPALETLEFSNVEGFRRLEINSSNLKRLKFKEYWLPNDGDDHSLEIVAPYIQHLEISKNLDDLKCRLVNVASVVHARLTFRITCSEYSSDSCPDDHQVIKTLVQEYFQKLSCATELTIGTWFTEVMLTFEGGLLLPELKCKCLTLDLHITKFYSYGAAILLQASPHVETLNITMATIDLDFSRCKVELGYLAKGGDIHLLSSFGFPNLKNVKVVSSSGTCLQGHLVWDYDELFKLSEFILKNAMGLEKFVLISRRRMCKRCSMNCASQYLFRLAEKLVGCPRSSANSMIICQEGAFHD</sequence>
<protein>
    <submittedName>
        <fullName evidence="3">F-box/LRR-repeat protein At5g02910-like</fullName>
    </submittedName>
</protein>
<dbReference type="Pfam" id="PF00646">
    <property type="entry name" value="F-box"/>
    <property type="match status" value="1"/>
</dbReference>
<dbReference type="PANTHER" id="PTHR31900:SF32">
    <property type="entry name" value="F-BOX_RNI_FBD-LIKE DOMAIN PROTEIN"/>
    <property type="match status" value="1"/>
</dbReference>
<dbReference type="InterPro" id="IPR055411">
    <property type="entry name" value="LRR_FXL15/At3g58940/PEG3-like"/>
</dbReference>
<dbReference type="STRING" id="4096.A0A1U7VZ81"/>
<dbReference type="InterPro" id="IPR032675">
    <property type="entry name" value="LRR_dom_sf"/>
</dbReference>
<evidence type="ECO:0000313" key="2">
    <source>
        <dbReference type="Proteomes" id="UP000189701"/>
    </source>
</evidence>
<name>A0A1U7VZ81_NICSY</name>
<keyword evidence="2" id="KW-1185">Reference proteome</keyword>
<dbReference type="SUPFAM" id="SSF52047">
    <property type="entry name" value="RNI-like"/>
    <property type="match status" value="1"/>
</dbReference>
<proteinExistence type="predicted"/>
<dbReference type="SUPFAM" id="SSF81383">
    <property type="entry name" value="F-box domain"/>
    <property type="match status" value="1"/>
</dbReference>
<reference evidence="2" key="1">
    <citation type="journal article" date="2013" name="Genome Biol.">
        <title>Reference genomes and transcriptomes of Nicotiana sylvestris and Nicotiana tomentosiformis.</title>
        <authorList>
            <person name="Sierro N."/>
            <person name="Battey J.N."/>
            <person name="Ouadi S."/>
            <person name="Bovet L."/>
            <person name="Goepfert S."/>
            <person name="Bakaher N."/>
            <person name="Peitsch M.C."/>
            <person name="Ivanov N.V."/>
        </authorList>
    </citation>
    <scope>NUCLEOTIDE SEQUENCE [LARGE SCALE GENOMIC DNA]</scope>
</reference>
<dbReference type="Gene3D" id="3.80.10.10">
    <property type="entry name" value="Ribonuclease Inhibitor"/>
    <property type="match status" value="1"/>
</dbReference>
<dbReference type="InterPro" id="IPR001810">
    <property type="entry name" value="F-box_dom"/>
</dbReference>
<dbReference type="Proteomes" id="UP000189701">
    <property type="component" value="Unplaced"/>
</dbReference>
<dbReference type="InterPro" id="IPR036047">
    <property type="entry name" value="F-box-like_dom_sf"/>
</dbReference>
<dbReference type="InterPro" id="IPR050232">
    <property type="entry name" value="FBL13/AtMIF1-like"/>
</dbReference>
<gene>
    <name evidence="3" type="primary">LOC104218805</name>
</gene>
<evidence type="ECO:0000259" key="1">
    <source>
        <dbReference type="PROSITE" id="PS50181"/>
    </source>
</evidence>
<dbReference type="PROSITE" id="PS50181">
    <property type="entry name" value="FBOX"/>
    <property type="match status" value="1"/>
</dbReference>
<evidence type="ECO:0000313" key="3">
    <source>
        <dbReference type="RefSeq" id="XP_009767694.1"/>
    </source>
</evidence>
<dbReference type="PANTHER" id="PTHR31900">
    <property type="entry name" value="F-BOX/RNI SUPERFAMILY PROTEIN-RELATED"/>
    <property type="match status" value="1"/>
</dbReference>
<reference evidence="3" key="2">
    <citation type="submission" date="2025-08" db="UniProtKB">
        <authorList>
            <consortium name="RefSeq"/>
        </authorList>
    </citation>
    <scope>IDENTIFICATION</scope>
    <source>
        <tissue evidence="3">Leaf</tissue>
    </source>
</reference>
<accession>A0A1U7VZ81</accession>
<organism evidence="2 3">
    <name type="scientific">Nicotiana sylvestris</name>
    <name type="common">Wood tobacco</name>
    <name type="synonym">South American tobacco</name>
    <dbReference type="NCBI Taxonomy" id="4096"/>
    <lineage>
        <taxon>Eukaryota</taxon>
        <taxon>Viridiplantae</taxon>
        <taxon>Streptophyta</taxon>
        <taxon>Embryophyta</taxon>
        <taxon>Tracheophyta</taxon>
        <taxon>Spermatophyta</taxon>
        <taxon>Magnoliopsida</taxon>
        <taxon>eudicotyledons</taxon>
        <taxon>Gunneridae</taxon>
        <taxon>Pentapetalae</taxon>
        <taxon>asterids</taxon>
        <taxon>lamiids</taxon>
        <taxon>Solanales</taxon>
        <taxon>Solanaceae</taxon>
        <taxon>Nicotianoideae</taxon>
        <taxon>Nicotianeae</taxon>
        <taxon>Nicotiana</taxon>
    </lineage>
</organism>
<dbReference type="AlphaFoldDB" id="A0A1U7VZ81"/>
<dbReference type="Pfam" id="PF24758">
    <property type="entry name" value="LRR_At5g56370"/>
    <property type="match status" value="1"/>
</dbReference>
<dbReference type="eggNOG" id="ENOG502SYFJ">
    <property type="taxonomic scope" value="Eukaryota"/>
</dbReference>